<evidence type="ECO:0000313" key="2">
    <source>
        <dbReference type="EMBL" id="MBE9214424.1"/>
    </source>
</evidence>
<keyword evidence="1" id="KW-1133">Transmembrane helix</keyword>
<keyword evidence="3" id="KW-1185">Reference proteome</keyword>
<reference evidence="2" key="1">
    <citation type="submission" date="2020-10" db="EMBL/GenBank/DDBJ databases">
        <authorList>
            <person name="Castelo-Branco R."/>
            <person name="Eusebio N."/>
            <person name="Adriana R."/>
            <person name="Vieira A."/>
            <person name="Brugerolle De Fraissinette N."/>
            <person name="Rezende De Castro R."/>
            <person name="Schneider M.P."/>
            <person name="Vasconcelos V."/>
            <person name="Leao P.N."/>
        </authorList>
    </citation>
    <scope>NUCLEOTIDE SEQUENCE</scope>
    <source>
        <strain evidence="2">LEGE 06105</strain>
    </source>
</reference>
<dbReference type="RefSeq" id="WP_228059827.1">
    <property type="nucleotide sequence ID" value="NZ_JADEWL010000059.1"/>
</dbReference>
<proteinExistence type="predicted"/>
<dbReference type="EMBL" id="JADEWL010000059">
    <property type="protein sequence ID" value="MBE9214424.1"/>
    <property type="molecule type" value="Genomic_DNA"/>
</dbReference>
<comment type="caution">
    <text evidence="2">The sequence shown here is derived from an EMBL/GenBank/DDBJ whole genome shotgun (WGS) entry which is preliminary data.</text>
</comment>
<name>A0A8J7JTZ1_9CYAN</name>
<evidence type="ECO:0000256" key="1">
    <source>
        <dbReference type="SAM" id="Phobius"/>
    </source>
</evidence>
<keyword evidence="1" id="KW-0812">Transmembrane</keyword>
<sequence length="111" mass="12618">MTISGTIFALFVMLLAEYGSERIEIKVDNQDFVSGEVRDLMTPGIGAALSLTFGLASIVTIEYRKSVAKQDKLEKQLSSIKKDISDKDAQIQELRKHEMRSNVRFTDFRMR</sequence>
<evidence type="ECO:0000313" key="3">
    <source>
        <dbReference type="Proteomes" id="UP000620559"/>
    </source>
</evidence>
<feature type="transmembrane region" description="Helical" evidence="1">
    <location>
        <begin position="43"/>
        <end position="63"/>
    </location>
</feature>
<dbReference type="AlphaFoldDB" id="A0A8J7JTZ1"/>
<protein>
    <submittedName>
        <fullName evidence="2">Uncharacterized protein</fullName>
    </submittedName>
</protein>
<dbReference type="Proteomes" id="UP000620559">
    <property type="component" value="Unassembled WGS sequence"/>
</dbReference>
<keyword evidence="1" id="KW-0472">Membrane</keyword>
<gene>
    <name evidence="2" type="ORF">IQ247_17405</name>
</gene>
<organism evidence="2 3">
    <name type="scientific">Plectonema cf. radiosum LEGE 06105</name>
    <dbReference type="NCBI Taxonomy" id="945769"/>
    <lineage>
        <taxon>Bacteria</taxon>
        <taxon>Bacillati</taxon>
        <taxon>Cyanobacteriota</taxon>
        <taxon>Cyanophyceae</taxon>
        <taxon>Oscillatoriophycideae</taxon>
        <taxon>Oscillatoriales</taxon>
        <taxon>Microcoleaceae</taxon>
        <taxon>Plectonema</taxon>
    </lineage>
</organism>
<accession>A0A8J7JTZ1</accession>